<dbReference type="SMART" id="SM00369">
    <property type="entry name" value="LRR_TYP"/>
    <property type="match status" value="5"/>
</dbReference>
<dbReference type="InterPro" id="IPR050328">
    <property type="entry name" value="Dev_Immune_Receptor"/>
</dbReference>
<dbReference type="PANTHER" id="PTHR24373:SF370">
    <property type="entry name" value="FISH-LIPS, ISOFORM E"/>
    <property type="match status" value="1"/>
</dbReference>
<dbReference type="InterPro" id="IPR001611">
    <property type="entry name" value="Leu-rich_rpt"/>
</dbReference>
<accession>A0AAV8WYF7</accession>
<keyword evidence="6" id="KW-1185">Reference proteome</keyword>
<keyword evidence="1" id="KW-0433">Leucine-rich repeat</keyword>
<dbReference type="GO" id="GO:0005615">
    <property type="term" value="C:extracellular space"/>
    <property type="evidence" value="ECO:0007669"/>
    <property type="project" value="TreeGrafter"/>
</dbReference>
<dbReference type="SUPFAM" id="SSF52058">
    <property type="entry name" value="L domain-like"/>
    <property type="match status" value="1"/>
</dbReference>
<dbReference type="AlphaFoldDB" id="A0AAV8WYF7"/>
<feature type="signal peptide" evidence="4">
    <location>
        <begin position="1"/>
        <end position="20"/>
    </location>
</feature>
<name>A0AAV8WYF7_9CUCU</name>
<reference evidence="5" key="1">
    <citation type="journal article" date="2023" name="Insect Mol. Biol.">
        <title>Genome sequencing provides insights into the evolution of gene families encoding plant cell wall-degrading enzymes in longhorned beetles.</title>
        <authorList>
            <person name="Shin N.R."/>
            <person name="Okamura Y."/>
            <person name="Kirsch R."/>
            <person name="Pauchet Y."/>
        </authorList>
    </citation>
    <scope>NUCLEOTIDE SEQUENCE</scope>
    <source>
        <strain evidence="5">RBIC_L_NR</strain>
    </source>
</reference>
<dbReference type="Pfam" id="PF13855">
    <property type="entry name" value="LRR_8"/>
    <property type="match status" value="2"/>
</dbReference>
<dbReference type="PANTHER" id="PTHR24373">
    <property type="entry name" value="SLIT RELATED LEUCINE-RICH REPEAT NEURONAL PROTEIN"/>
    <property type="match status" value="1"/>
</dbReference>
<evidence type="ECO:0000256" key="4">
    <source>
        <dbReference type="SAM" id="SignalP"/>
    </source>
</evidence>
<keyword evidence="3" id="KW-0677">Repeat</keyword>
<dbReference type="Gene3D" id="3.80.10.10">
    <property type="entry name" value="Ribonuclease Inhibitor"/>
    <property type="match status" value="2"/>
</dbReference>
<comment type="caution">
    <text evidence="5">The sequence shown here is derived from an EMBL/GenBank/DDBJ whole genome shotgun (WGS) entry which is preliminary data.</text>
</comment>
<sequence length="241" mass="27323">MLEVTILVVVLCASVPHISSHTANSTNSSVLERHAFFRRNESVINLDHSGLEKIKRGAFKDVRVYRLNITNNPLKAIKKGAFANVSVHEIFLYGNNISLIEPDSFHGFHPYNGSKILTLSLANNKLEVIKTGIFNNTRFSRLFFNNNKIKYIEPGAFGKMKQLTQIDLVNNRLEKIDVGVFQNLGRRSFSILLNLSKNRINYIHPYAFENTSLAVLGLENNGLDGFEENYFKNTNISSLYI</sequence>
<proteinExistence type="predicted"/>
<evidence type="ECO:0000313" key="5">
    <source>
        <dbReference type="EMBL" id="KAJ8931312.1"/>
    </source>
</evidence>
<dbReference type="InterPro" id="IPR003591">
    <property type="entry name" value="Leu-rich_rpt_typical-subtyp"/>
</dbReference>
<dbReference type="GO" id="GO:0031012">
    <property type="term" value="C:extracellular matrix"/>
    <property type="evidence" value="ECO:0007669"/>
    <property type="project" value="TreeGrafter"/>
</dbReference>
<evidence type="ECO:0000256" key="3">
    <source>
        <dbReference type="ARBA" id="ARBA00022737"/>
    </source>
</evidence>
<dbReference type="Proteomes" id="UP001162156">
    <property type="component" value="Unassembled WGS sequence"/>
</dbReference>
<evidence type="ECO:0000313" key="6">
    <source>
        <dbReference type="Proteomes" id="UP001162156"/>
    </source>
</evidence>
<dbReference type="EMBL" id="JANEYF010004409">
    <property type="protein sequence ID" value="KAJ8931312.1"/>
    <property type="molecule type" value="Genomic_DNA"/>
</dbReference>
<gene>
    <name evidence="5" type="ORF">NQ314_015793</name>
</gene>
<keyword evidence="2 4" id="KW-0732">Signal</keyword>
<evidence type="ECO:0000256" key="2">
    <source>
        <dbReference type="ARBA" id="ARBA00022729"/>
    </source>
</evidence>
<evidence type="ECO:0000256" key="1">
    <source>
        <dbReference type="ARBA" id="ARBA00022614"/>
    </source>
</evidence>
<feature type="chain" id="PRO_5043485381" evidence="4">
    <location>
        <begin position="21"/>
        <end position="241"/>
    </location>
</feature>
<dbReference type="InterPro" id="IPR032675">
    <property type="entry name" value="LRR_dom_sf"/>
</dbReference>
<organism evidence="5 6">
    <name type="scientific">Rhamnusium bicolor</name>
    <dbReference type="NCBI Taxonomy" id="1586634"/>
    <lineage>
        <taxon>Eukaryota</taxon>
        <taxon>Metazoa</taxon>
        <taxon>Ecdysozoa</taxon>
        <taxon>Arthropoda</taxon>
        <taxon>Hexapoda</taxon>
        <taxon>Insecta</taxon>
        <taxon>Pterygota</taxon>
        <taxon>Neoptera</taxon>
        <taxon>Endopterygota</taxon>
        <taxon>Coleoptera</taxon>
        <taxon>Polyphaga</taxon>
        <taxon>Cucujiformia</taxon>
        <taxon>Chrysomeloidea</taxon>
        <taxon>Cerambycidae</taxon>
        <taxon>Lepturinae</taxon>
        <taxon>Rhagiini</taxon>
        <taxon>Rhamnusium</taxon>
    </lineage>
</organism>
<protein>
    <submittedName>
        <fullName evidence="5">Uncharacterized protein</fullName>
    </submittedName>
</protein>